<evidence type="ECO:0000313" key="2">
    <source>
        <dbReference type="Proteomes" id="UP000244223"/>
    </source>
</evidence>
<accession>A0A2T5ILW2</accession>
<dbReference type="EMBL" id="QAON01000057">
    <property type="protein sequence ID" value="PTQ84801.1"/>
    <property type="molecule type" value="Genomic_DNA"/>
</dbReference>
<sequence length="459" mass="52858">MTITNQGNYWYGIDDESDEEIDEVTSYDRLITKAKELGEAMAENDVALTELLPELMTGGIRVWDFARGLASKSQNIETHWQKLVDGTLLVSQDQFTPQLFSGFICEVWQHDQETAHQLLDSAMDHHILQTYLPVLHSGITVDVRTLKRLNIALQLKKSPMLRYKSLANRCFADTFSTAEFQSFLLSIAEHPDGFGVALEIYHYHQHRMTNQGLKNNPSPELVKTGMALLRRINFKTDNQLSDYQLQVVAKFCLSNTNAESDIEEIALILKEAIKAGNNYRISNSSLLNLLIDNYPKIVLNTLFSDKEQNHQVVYLFSLFGYKKSKPLDSIPVSVLTTWCNEDPEYRYPLAASIISFSKYSETGNVYDWSDQAKALISNAPSIQEVINAFIEQFRPRQWSGSRALIMERNSHLLESLVDLMPSNLIPYLDQTKLKFEQEIDNARRWEIEHDRDRDERFEW</sequence>
<keyword evidence="2" id="KW-1185">Reference proteome</keyword>
<dbReference type="OrthoDB" id="8910972at2"/>
<protein>
    <recommendedName>
        <fullName evidence="3">HEAT repeat protein</fullName>
    </recommendedName>
</protein>
<evidence type="ECO:0008006" key="3">
    <source>
        <dbReference type="Google" id="ProtNLM"/>
    </source>
</evidence>
<reference evidence="1 2" key="1">
    <citation type="submission" date="2018-04" db="EMBL/GenBank/DDBJ databases">
        <title>Genomic Encyclopedia of Archaeal and Bacterial Type Strains, Phase II (KMG-II): from individual species to whole genera.</title>
        <authorList>
            <person name="Goeker M."/>
        </authorList>
    </citation>
    <scope>NUCLEOTIDE SEQUENCE [LARGE SCALE GENOMIC DNA]</scope>
    <source>
        <strain evidence="1 2">DSM 5822</strain>
    </source>
</reference>
<dbReference type="RefSeq" id="WP_107867170.1">
    <property type="nucleotide sequence ID" value="NZ_QAON01000057.1"/>
</dbReference>
<organism evidence="1 2">
    <name type="scientific">Agitococcus lubricus</name>
    <dbReference type="NCBI Taxonomy" id="1077255"/>
    <lineage>
        <taxon>Bacteria</taxon>
        <taxon>Pseudomonadati</taxon>
        <taxon>Pseudomonadota</taxon>
        <taxon>Gammaproteobacteria</taxon>
        <taxon>Moraxellales</taxon>
        <taxon>Moraxellaceae</taxon>
        <taxon>Agitococcus</taxon>
    </lineage>
</organism>
<name>A0A2T5ILW2_9GAMM</name>
<dbReference type="AlphaFoldDB" id="A0A2T5ILW2"/>
<dbReference type="Proteomes" id="UP000244223">
    <property type="component" value="Unassembled WGS sequence"/>
</dbReference>
<evidence type="ECO:0000313" key="1">
    <source>
        <dbReference type="EMBL" id="PTQ84801.1"/>
    </source>
</evidence>
<comment type="caution">
    <text evidence="1">The sequence shown here is derived from an EMBL/GenBank/DDBJ whole genome shotgun (WGS) entry which is preliminary data.</text>
</comment>
<gene>
    <name evidence="1" type="ORF">C8N29_1571</name>
</gene>
<proteinExistence type="predicted"/>